<accession>A0ABU5IWG6</accession>
<dbReference type="RefSeq" id="WP_322445787.1">
    <property type="nucleotide sequence ID" value="NZ_JAXOFX010000003.1"/>
</dbReference>
<keyword evidence="2" id="KW-1185">Reference proteome</keyword>
<comment type="caution">
    <text evidence="1">The sequence shown here is derived from an EMBL/GenBank/DDBJ whole genome shotgun (WGS) entry which is preliminary data.</text>
</comment>
<proteinExistence type="predicted"/>
<dbReference type="EMBL" id="JAXOFX010000003">
    <property type="protein sequence ID" value="MDZ5471494.1"/>
    <property type="molecule type" value="Genomic_DNA"/>
</dbReference>
<dbReference type="SUPFAM" id="SSF48695">
    <property type="entry name" value="Multiheme cytochromes"/>
    <property type="match status" value="1"/>
</dbReference>
<dbReference type="InterPro" id="IPR036280">
    <property type="entry name" value="Multihaem_cyt_sf"/>
</dbReference>
<evidence type="ECO:0000313" key="1">
    <source>
        <dbReference type="EMBL" id="MDZ5471494.1"/>
    </source>
</evidence>
<evidence type="ECO:0000313" key="2">
    <source>
        <dbReference type="Proteomes" id="UP001290455"/>
    </source>
</evidence>
<sequence>MSVKAYQNRHCNRCNKETKHIAKEDALEIEYECTECHNKTEMVKSFF</sequence>
<dbReference type="Proteomes" id="UP001290455">
    <property type="component" value="Unassembled WGS sequence"/>
</dbReference>
<gene>
    <name evidence="1" type="ORF">SM124_07005</name>
</gene>
<name>A0ABU5IWG6_9BACI</name>
<protein>
    <submittedName>
        <fullName evidence="1">Uncharacterized protein</fullName>
    </submittedName>
</protein>
<reference evidence="1 2" key="1">
    <citation type="submission" date="2023-11" db="EMBL/GenBank/DDBJ databases">
        <title>Bacillus jintuensis, isolated from a mudflat on the Beibu Gulf coast.</title>
        <authorList>
            <person name="Li M."/>
        </authorList>
    </citation>
    <scope>NUCLEOTIDE SEQUENCE [LARGE SCALE GENOMIC DNA]</scope>
    <source>
        <strain evidence="1 2">31A1R</strain>
    </source>
</reference>
<organism evidence="1 2">
    <name type="scientific">Robertmurraya mangrovi</name>
    <dbReference type="NCBI Taxonomy" id="3098077"/>
    <lineage>
        <taxon>Bacteria</taxon>
        <taxon>Bacillati</taxon>
        <taxon>Bacillota</taxon>
        <taxon>Bacilli</taxon>
        <taxon>Bacillales</taxon>
        <taxon>Bacillaceae</taxon>
        <taxon>Robertmurraya</taxon>
    </lineage>
</organism>